<feature type="compositionally biased region" description="Polar residues" evidence="2">
    <location>
        <begin position="421"/>
        <end position="433"/>
    </location>
</feature>
<dbReference type="AlphaFoldDB" id="A0A0R3SWX9"/>
<evidence type="ECO:0000259" key="3">
    <source>
        <dbReference type="PROSITE" id="PS50157"/>
    </source>
</evidence>
<dbReference type="OrthoDB" id="6415470at2759"/>
<protein>
    <submittedName>
        <fullName evidence="6">C2H2-type domain-containing protein</fullName>
    </submittedName>
</protein>
<feature type="region of interest" description="Disordered" evidence="2">
    <location>
        <begin position="421"/>
        <end position="459"/>
    </location>
</feature>
<dbReference type="Proteomes" id="UP000274504">
    <property type="component" value="Unassembled WGS sequence"/>
</dbReference>
<reference evidence="4 5" key="2">
    <citation type="submission" date="2018-11" db="EMBL/GenBank/DDBJ databases">
        <authorList>
            <consortium name="Pathogen Informatics"/>
        </authorList>
    </citation>
    <scope>NUCLEOTIDE SEQUENCE [LARGE SCALE GENOMIC DNA]</scope>
</reference>
<evidence type="ECO:0000313" key="5">
    <source>
        <dbReference type="Proteomes" id="UP000274504"/>
    </source>
</evidence>
<feature type="domain" description="C2H2-type" evidence="3">
    <location>
        <begin position="480"/>
        <end position="507"/>
    </location>
</feature>
<keyword evidence="1" id="KW-0863">Zinc-finger</keyword>
<feature type="compositionally biased region" description="Low complexity" evidence="2">
    <location>
        <begin position="447"/>
        <end position="457"/>
    </location>
</feature>
<dbReference type="PROSITE" id="PS50157">
    <property type="entry name" value="ZINC_FINGER_C2H2_2"/>
    <property type="match status" value="1"/>
</dbReference>
<proteinExistence type="predicted"/>
<evidence type="ECO:0000313" key="6">
    <source>
        <dbReference type="WBParaSite" id="HDID_0001021501-mRNA-1"/>
    </source>
</evidence>
<dbReference type="InterPro" id="IPR036236">
    <property type="entry name" value="Znf_C2H2_sf"/>
</dbReference>
<dbReference type="STRING" id="6216.A0A0R3SWX9"/>
<organism evidence="6">
    <name type="scientific">Hymenolepis diminuta</name>
    <name type="common">Rat tapeworm</name>
    <dbReference type="NCBI Taxonomy" id="6216"/>
    <lineage>
        <taxon>Eukaryota</taxon>
        <taxon>Metazoa</taxon>
        <taxon>Spiralia</taxon>
        <taxon>Lophotrochozoa</taxon>
        <taxon>Platyhelminthes</taxon>
        <taxon>Cestoda</taxon>
        <taxon>Eucestoda</taxon>
        <taxon>Cyclophyllidea</taxon>
        <taxon>Hymenolepididae</taxon>
        <taxon>Hymenolepis</taxon>
    </lineage>
</organism>
<keyword evidence="1" id="KW-0862">Zinc</keyword>
<dbReference type="InterPro" id="IPR013087">
    <property type="entry name" value="Znf_C2H2_type"/>
</dbReference>
<reference evidence="6" key="1">
    <citation type="submission" date="2017-02" db="UniProtKB">
        <authorList>
            <consortium name="WormBaseParasite"/>
        </authorList>
    </citation>
    <scope>IDENTIFICATION</scope>
</reference>
<dbReference type="PROSITE" id="PS00028">
    <property type="entry name" value="ZINC_FINGER_C2H2_1"/>
    <property type="match status" value="1"/>
</dbReference>
<evidence type="ECO:0000313" key="4">
    <source>
        <dbReference type="EMBL" id="VDL62893.1"/>
    </source>
</evidence>
<feature type="region of interest" description="Disordered" evidence="2">
    <location>
        <begin position="354"/>
        <end position="373"/>
    </location>
</feature>
<evidence type="ECO:0000256" key="1">
    <source>
        <dbReference type="PROSITE-ProRule" id="PRU00042"/>
    </source>
</evidence>
<dbReference type="EMBL" id="UYSG01011572">
    <property type="protein sequence ID" value="VDL62893.1"/>
    <property type="molecule type" value="Genomic_DNA"/>
</dbReference>
<name>A0A0R3SWX9_HYMDI</name>
<sequence>MTIIVEVIRSQRFSRGFRTLSILNARSRQPNRNATSGNKSSDKLDIDYEFYDAVEDLSNTLITDTSRSLAETLTKDHKSVREKVKAQILYKKMFKGPPECSILSYRAREQISHLSLTDPSEWTADTVSEFFPISKRGACAFLRKQSKNPYRVFRSLDRVIRFDTEAIKRWLLIIETICMAQVIELVKPEESQVRQVLSTQLPKELQWTGIENILPRLPFVDGNPNLPFPPQTSLDAYNFAKSIHKPGYFQQIAETYYKPTDTDEKSLSIRRQQEQVINKLVSLFKCMDFSVFTKPLTEDSSLTFKTLCRDWLTVDPNASLLESPKLPKINHKVDCNFSELFRFKRVDVNDLSIGSGVDDPSQPTPNDHDSRHSTISRMGLQATSQYFSVLPPIVTFSHQEIGPAVRAQGDKQNPKLKIQDQVNSGVNQNQSPAKNLGNAKDRRRPIRFSSSSNSPPSTAAAFKRRHLQDNLNCNFRREPFVCEMCSERFTSKQRFSRHKFLHTGGGKSLNLTISSIC</sequence>
<dbReference type="SUPFAM" id="SSF57667">
    <property type="entry name" value="beta-beta-alpha zinc fingers"/>
    <property type="match status" value="1"/>
</dbReference>
<dbReference type="WBParaSite" id="HDID_0001021501-mRNA-1">
    <property type="protein sequence ID" value="HDID_0001021501-mRNA-1"/>
    <property type="gene ID" value="HDID_0001021501"/>
</dbReference>
<dbReference type="GO" id="GO:0008270">
    <property type="term" value="F:zinc ion binding"/>
    <property type="evidence" value="ECO:0007669"/>
    <property type="project" value="UniProtKB-KW"/>
</dbReference>
<gene>
    <name evidence="4" type="ORF">HDID_LOCUS10213</name>
</gene>
<keyword evidence="1" id="KW-0479">Metal-binding</keyword>
<accession>A0A0R3SWX9</accession>
<evidence type="ECO:0000256" key="2">
    <source>
        <dbReference type="SAM" id="MobiDB-lite"/>
    </source>
</evidence>